<keyword evidence="5" id="KW-1185">Reference proteome</keyword>
<gene>
    <name evidence="4" type="ORF">BaRGS_00020611</name>
</gene>
<evidence type="ECO:0000313" key="5">
    <source>
        <dbReference type="Proteomes" id="UP001519460"/>
    </source>
</evidence>
<evidence type="ECO:0000259" key="3">
    <source>
        <dbReference type="PROSITE" id="PS50835"/>
    </source>
</evidence>
<dbReference type="Proteomes" id="UP001519460">
    <property type="component" value="Unassembled WGS sequence"/>
</dbReference>
<comment type="caution">
    <text evidence="4">The sequence shown here is derived from an EMBL/GenBank/DDBJ whole genome shotgun (WGS) entry which is preliminary data.</text>
</comment>
<organism evidence="4 5">
    <name type="scientific">Batillaria attramentaria</name>
    <dbReference type="NCBI Taxonomy" id="370345"/>
    <lineage>
        <taxon>Eukaryota</taxon>
        <taxon>Metazoa</taxon>
        <taxon>Spiralia</taxon>
        <taxon>Lophotrochozoa</taxon>
        <taxon>Mollusca</taxon>
        <taxon>Gastropoda</taxon>
        <taxon>Caenogastropoda</taxon>
        <taxon>Sorbeoconcha</taxon>
        <taxon>Cerithioidea</taxon>
        <taxon>Batillariidae</taxon>
        <taxon>Batillaria</taxon>
    </lineage>
</organism>
<feature type="signal peptide" evidence="2">
    <location>
        <begin position="1"/>
        <end position="18"/>
    </location>
</feature>
<protein>
    <recommendedName>
        <fullName evidence="3">Ig-like domain-containing protein</fullName>
    </recommendedName>
</protein>
<dbReference type="AlphaFoldDB" id="A0ABD0KMA5"/>
<evidence type="ECO:0000313" key="4">
    <source>
        <dbReference type="EMBL" id="KAK7488169.1"/>
    </source>
</evidence>
<evidence type="ECO:0000256" key="2">
    <source>
        <dbReference type="SAM" id="SignalP"/>
    </source>
</evidence>
<dbReference type="InterPro" id="IPR007110">
    <property type="entry name" value="Ig-like_dom"/>
</dbReference>
<reference evidence="4 5" key="1">
    <citation type="journal article" date="2023" name="Sci. Data">
        <title>Genome assembly of the Korean intertidal mud-creeper Batillaria attramentaria.</title>
        <authorList>
            <person name="Patra A.K."/>
            <person name="Ho P.T."/>
            <person name="Jun S."/>
            <person name="Lee S.J."/>
            <person name="Kim Y."/>
            <person name="Won Y.J."/>
        </authorList>
    </citation>
    <scope>NUCLEOTIDE SEQUENCE [LARGE SCALE GENOMIC DNA]</scope>
    <source>
        <strain evidence="4">Wonlab-2016</strain>
    </source>
</reference>
<feature type="chain" id="PRO_5044826426" description="Ig-like domain-containing protein" evidence="2">
    <location>
        <begin position="19"/>
        <end position="387"/>
    </location>
</feature>
<keyword evidence="2" id="KW-0732">Signal</keyword>
<feature type="domain" description="Ig-like" evidence="3">
    <location>
        <begin position="25"/>
        <end position="140"/>
    </location>
</feature>
<evidence type="ECO:0000256" key="1">
    <source>
        <dbReference type="SAM" id="MobiDB-lite"/>
    </source>
</evidence>
<sequence>MLIQRYLFVISMLSFVTSNTTPAEPYRVVIQESGMPKEIAVGDADVVFTCTVSMEWSDQMEIFIEILWLHVSSLTQTKVQLTEGTLLNHGVSFSENGIRYSNSETLELTLKSVKTEHDGKFICRAVDWDSRVTVIEQEVELVVINDVESVNLTTAWEETVTSAESNAIQWVERAYNFTCKALGFNPRATIALFLGQQRLNPIVSDPTLDKNASTAAGARRYTMEASVTGYILNTSADGKAVQCVAEGVFQNRTAVPVTTSLPLQTITRNAHPALTPSSKQSALGEPEDDYLEPSAGLYTKPGAHDNATGTHAKITLFETRTSLTKARAFALTPLVALSVSNGQNSYSTPNGPYGSWSPSLSPDKAGDLTIHTCTMLLGLELHNDKTG</sequence>
<dbReference type="InterPro" id="IPR013783">
    <property type="entry name" value="Ig-like_fold"/>
</dbReference>
<dbReference type="InterPro" id="IPR003599">
    <property type="entry name" value="Ig_sub"/>
</dbReference>
<dbReference type="PROSITE" id="PS50835">
    <property type="entry name" value="IG_LIKE"/>
    <property type="match status" value="1"/>
</dbReference>
<dbReference type="SMART" id="SM00409">
    <property type="entry name" value="IG"/>
    <property type="match status" value="1"/>
</dbReference>
<dbReference type="EMBL" id="JACVVK020000154">
    <property type="protein sequence ID" value="KAK7488169.1"/>
    <property type="molecule type" value="Genomic_DNA"/>
</dbReference>
<proteinExistence type="predicted"/>
<name>A0ABD0KMA5_9CAEN</name>
<accession>A0ABD0KMA5</accession>
<dbReference type="Gene3D" id="2.60.40.10">
    <property type="entry name" value="Immunoglobulins"/>
    <property type="match status" value="1"/>
</dbReference>
<dbReference type="SUPFAM" id="SSF48726">
    <property type="entry name" value="Immunoglobulin"/>
    <property type="match status" value="1"/>
</dbReference>
<feature type="region of interest" description="Disordered" evidence="1">
    <location>
        <begin position="269"/>
        <end position="288"/>
    </location>
</feature>
<dbReference type="InterPro" id="IPR036179">
    <property type="entry name" value="Ig-like_dom_sf"/>
</dbReference>